<evidence type="ECO:0000313" key="2">
    <source>
        <dbReference type="Proteomes" id="UP000054477"/>
    </source>
</evidence>
<keyword evidence="2" id="KW-1185">Reference proteome</keyword>
<reference evidence="1 2" key="1">
    <citation type="submission" date="2014-04" db="EMBL/GenBank/DDBJ databases">
        <authorList>
            <consortium name="DOE Joint Genome Institute"/>
            <person name="Kuo A."/>
            <person name="Kohler A."/>
            <person name="Nagy L.G."/>
            <person name="Floudas D."/>
            <person name="Copeland A."/>
            <person name="Barry K.W."/>
            <person name="Cichocki N."/>
            <person name="Veneault-Fourrey C."/>
            <person name="LaButti K."/>
            <person name="Lindquist E.A."/>
            <person name="Lipzen A."/>
            <person name="Lundell T."/>
            <person name="Morin E."/>
            <person name="Murat C."/>
            <person name="Sun H."/>
            <person name="Tunlid A."/>
            <person name="Henrissat B."/>
            <person name="Grigoriev I.V."/>
            <person name="Hibbett D.S."/>
            <person name="Martin F."/>
            <person name="Nordberg H.P."/>
            <person name="Cantor M.N."/>
            <person name="Hua S.X."/>
        </authorList>
    </citation>
    <scope>NUCLEOTIDE SEQUENCE [LARGE SCALE GENOMIC DNA]</scope>
    <source>
        <strain evidence="1 2">LaAM-08-1</strain>
    </source>
</reference>
<protein>
    <submittedName>
        <fullName evidence="1">Uncharacterized protein</fullName>
    </submittedName>
</protein>
<proteinExistence type="predicted"/>
<accession>A0A0C9XJ23</accession>
<name>A0A0C9XJ23_9AGAR</name>
<gene>
    <name evidence="1" type="ORF">K443DRAFT_10773</name>
</gene>
<dbReference type="Proteomes" id="UP000054477">
    <property type="component" value="Unassembled WGS sequence"/>
</dbReference>
<organism evidence="1 2">
    <name type="scientific">Laccaria amethystina LaAM-08-1</name>
    <dbReference type="NCBI Taxonomy" id="1095629"/>
    <lineage>
        <taxon>Eukaryota</taxon>
        <taxon>Fungi</taxon>
        <taxon>Dikarya</taxon>
        <taxon>Basidiomycota</taxon>
        <taxon>Agaricomycotina</taxon>
        <taxon>Agaricomycetes</taxon>
        <taxon>Agaricomycetidae</taxon>
        <taxon>Agaricales</taxon>
        <taxon>Agaricineae</taxon>
        <taxon>Hydnangiaceae</taxon>
        <taxon>Laccaria</taxon>
    </lineage>
</organism>
<sequence length="52" mass="5763">MAAQLPINSTQHFPSTEGVLRPLTHALMIEGKNMEKWKEFQSTPDIPALSVA</sequence>
<dbReference type="EMBL" id="KN838728">
    <property type="protein sequence ID" value="KIJ96237.1"/>
    <property type="molecule type" value="Genomic_DNA"/>
</dbReference>
<dbReference type="AlphaFoldDB" id="A0A0C9XJ23"/>
<evidence type="ECO:0000313" key="1">
    <source>
        <dbReference type="EMBL" id="KIJ96237.1"/>
    </source>
</evidence>
<dbReference type="HOGENOM" id="CLU_3087572_0_0_1"/>
<reference evidence="2" key="2">
    <citation type="submission" date="2015-01" db="EMBL/GenBank/DDBJ databases">
        <title>Evolutionary Origins and Diversification of the Mycorrhizal Mutualists.</title>
        <authorList>
            <consortium name="DOE Joint Genome Institute"/>
            <consortium name="Mycorrhizal Genomics Consortium"/>
            <person name="Kohler A."/>
            <person name="Kuo A."/>
            <person name="Nagy L.G."/>
            <person name="Floudas D."/>
            <person name="Copeland A."/>
            <person name="Barry K.W."/>
            <person name="Cichocki N."/>
            <person name="Veneault-Fourrey C."/>
            <person name="LaButti K."/>
            <person name="Lindquist E.A."/>
            <person name="Lipzen A."/>
            <person name="Lundell T."/>
            <person name="Morin E."/>
            <person name="Murat C."/>
            <person name="Riley R."/>
            <person name="Ohm R."/>
            <person name="Sun H."/>
            <person name="Tunlid A."/>
            <person name="Henrissat B."/>
            <person name="Grigoriev I.V."/>
            <person name="Hibbett D.S."/>
            <person name="Martin F."/>
        </authorList>
    </citation>
    <scope>NUCLEOTIDE SEQUENCE [LARGE SCALE GENOMIC DNA]</scope>
    <source>
        <strain evidence="2">LaAM-08-1</strain>
    </source>
</reference>